<evidence type="ECO:0000256" key="3">
    <source>
        <dbReference type="SAM" id="MobiDB-lite"/>
    </source>
</evidence>
<organism evidence="5 6">
    <name type="scientific">Enorma phocaeensis</name>
    <dbReference type="NCBI Taxonomy" id="1871019"/>
    <lineage>
        <taxon>Bacteria</taxon>
        <taxon>Bacillati</taxon>
        <taxon>Actinomycetota</taxon>
        <taxon>Coriobacteriia</taxon>
        <taxon>Coriobacteriales</taxon>
        <taxon>Coriobacteriaceae</taxon>
        <taxon>Enorma</taxon>
    </lineage>
</organism>
<keyword evidence="2 5" id="KW-0378">Hydrolase</keyword>
<dbReference type="Proteomes" id="UP001529421">
    <property type="component" value="Unassembled WGS sequence"/>
</dbReference>
<comment type="caution">
    <text evidence="5">The sequence shown here is derived from an EMBL/GenBank/DDBJ whole genome shotgun (WGS) entry which is preliminary data.</text>
</comment>
<protein>
    <submittedName>
        <fullName evidence="5">NUDIX hydrolase</fullName>
        <ecNumber evidence="5">3.6.-.-</ecNumber>
    </submittedName>
</protein>
<evidence type="ECO:0000256" key="2">
    <source>
        <dbReference type="ARBA" id="ARBA00022801"/>
    </source>
</evidence>
<name>A0ABT7V9W8_9ACTN</name>
<dbReference type="PANTHER" id="PTHR11839:SF18">
    <property type="entry name" value="NUDIX HYDROLASE DOMAIN-CONTAINING PROTEIN"/>
    <property type="match status" value="1"/>
</dbReference>
<dbReference type="SUPFAM" id="SSF55811">
    <property type="entry name" value="Nudix"/>
    <property type="match status" value="1"/>
</dbReference>
<sequence length="252" mass="27593">MAELDQTDERLETSEPEACSCSADVDVEDDSCVAEETDADACAREPYETADSPEPEETPSLILGDEAEHDADLHEEVISSDMAWRGKIFDVERLEVRLPNGRTSLRDVVRHRGAVAIVALTETGKIALVRQYRTSLDRVTVEIPAGKLDPGEEPLECAKRELKEETGFVAGRIAYLTTIASSCGFSDELIHIYLATQLSFEGAKPDEDEFLNVDLVPVNELVDAVLDGKIEDSKTVVGALACEVMAHRLAEE</sequence>
<dbReference type="EC" id="3.6.-.-" evidence="5"/>
<proteinExistence type="predicted"/>
<gene>
    <name evidence="5" type="ORF">QUW28_07340</name>
</gene>
<comment type="cofactor">
    <cofactor evidence="1">
        <name>Mg(2+)</name>
        <dbReference type="ChEBI" id="CHEBI:18420"/>
    </cofactor>
</comment>
<dbReference type="PROSITE" id="PS51462">
    <property type="entry name" value="NUDIX"/>
    <property type="match status" value="1"/>
</dbReference>
<dbReference type="InterPro" id="IPR020084">
    <property type="entry name" value="NUDIX_hydrolase_CS"/>
</dbReference>
<feature type="compositionally biased region" description="Acidic residues" evidence="3">
    <location>
        <begin position="25"/>
        <end position="39"/>
    </location>
</feature>
<evidence type="ECO:0000256" key="1">
    <source>
        <dbReference type="ARBA" id="ARBA00001946"/>
    </source>
</evidence>
<evidence type="ECO:0000313" key="5">
    <source>
        <dbReference type="EMBL" id="MDM8275303.1"/>
    </source>
</evidence>
<accession>A0ABT7V9W8</accession>
<dbReference type="Pfam" id="PF00293">
    <property type="entry name" value="NUDIX"/>
    <property type="match status" value="1"/>
</dbReference>
<evidence type="ECO:0000259" key="4">
    <source>
        <dbReference type="PROSITE" id="PS51462"/>
    </source>
</evidence>
<dbReference type="PANTHER" id="PTHR11839">
    <property type="entry name" value="UDP/ADP-SUGAR PYROPHOSPHATASE"/>
    <property type="match status" value="1"/>
</dbReference>
<feature type="domain" description="Nudix hydrolase" evidence="4">
    <location>
        <begin position="109"/>
        <end position="238"/>
    </location>
</feature>
<dbReference type="InterPro" id="IPR000086">
    <property type="entry name" value="NUDIX_hydrolase_dom"/>
</dbReference>
<dbReference type="InterPro" id="IPR015797">
    <property type="entry name" value="NUDIX_hydrolase-like_dom_sf"/>
</dbReference>
<reference evidence="6" key="1">
    <citation type="submission" date="2023-06" db="EMBL/GenBank/DDBJ databases">
        <title>Identification and characterization of horizontal gene transfer across gut microbiota members of farm animals based on homology search.</title>
        <authorList>
            <person name="Zeman M."/>
            <person name="Kubasova T."/>
            <person name="Jahodarova E."/>
            <person name="Nykrynova M."/>
            <person name="Rychlik I."/>
        </authorList>
    </citation>
    <scope>NUCLEOTIDE SEQUENCE [LARGE SCALE GENOMIC DNA]</scope>
    <source>
        <strain evidence="6">154_Feed</strain>
    </source>
</reference>
<dbReference type="PROSITE" id="PS00893">
    <property type="entry name" value="NUDIX_BOX"/>
    <property type="match status" value="1"/>
</dbReference>
<dbReference type="RefSeq" id="WP_289545301.1">
    <property type="nucleotide sequence ID" value="NZ_JAUDDZ010000009.1"/>
</dbReference>
<evidence type="ECO:0000313" key="6">
    <source>
        <dbReference type="Proteomes" id="UP001529421"/>
    </source>
</evidence>
<keyword evidence="6" id="KW-1185">Reference proteome</keyword>
<dbReference type="EMBL" id="JAUDDZ010000009">
    <property type="protein sequence ID" value="MDM8275303.1"/>
    <property type="molecule type" value="Genomic_DNA"/>
</dbReference>
<dbReference type="GO" id="GO:0016787">
    <property type="term" value="F:hydrolase activity"/>
    <property type="evidence" value="ECO:0007669"/>
    <property type="project" value="UniProtKB-KW"/>
</dbReference>
<feature type="region of interest" description="Disordered" evidence="3">
    <location>
        <begin position="1"/>
        <end position="60"/>
    </location>
</feature>
<dbReference type="Gene3D" id="3.90.79.10">
    <property type="entry name" value="Nucleoside Triphosphate Pyrophosphohydrolase"/>
    <property type="match status" value="1"/>
</dbReference>